<dbReference type="EMBL" id="AP027729">
    <property type="protein sequence ID" value="BDZ43025.1"/>
    <property type="molecule type" value="Genomic_DNA"/>
</dbReference>
<dbReference type="Pfam" id="PF04018">
    <property type="entry name" value="VCA0040-like"/>
    <property type="match status" value="1"/>
</dbReference>
<feature type="transmembrane region" description="Helical" evidence="2">
    <location>
        <begin position="208"/>
        <end position="240"/>
    </location>
</feature>
<feature type="compositionally biased region" description="Polar residues" evidence="1">
    <location>
        <begin position="1"/>
        <end position="19"/>
    </location>
</feature>
<evidence type="ECO:0000256" key="2">
    <source>
        <dbReference type="SAM" id="Phobius"/>
    </source>
</evidence>
<name>A0ABN6XE29_9CELL</name>
<evidence type="ECO:0000313" key="3">
    <source>
        <dbReference type="EMBL" id="BDZ43025.1"/>
    </source>
</evidence>
<sequence length="384" mass="40434">MGPVNDQSEQPRPASQTEAPQPGPTSDEVQSPPARASWGSYLLNALRGGLMGTAETVPGVSGGTIALMVGVYETVLKSAGHLLSGVRMGVTDVIRRRGTARAAEQLRQVAWAVVIPLLVGMAVALVVMSSLMEGWVEEYPVQMRALFFGLVLASLWVPYSLASSASRRSGDVEPSQVGWKPLDYAIAVVAAVAAFVIVSLPAGEVEPAPLVIVLSAAVAVSALVLPGLSGSFILLTIGLYQTTLGAVNDRDLGYLGWFALGAVLGLASVVKALQWLLENRRRVTLVVLTGIMAGSLRALWPWQDDDRALQAPGDDLWTAVAFGVGGSSSSWRSCSSSTASSGDARRRRHRSAREVPRRVHVASTQRPRRGVRPSGAALVALGVS</sequence>
<keyword evidence="2" id="KW-0812">Transmembrane</keyword>
<feature type="region of interest" description="Disordered" evidence="1">
    <location>
        <begin position="326"/>
        <end position="372"/>
    </location>
</feature>
<feature type="transmembrane region" description="Helical" evidence="2">
    <location>
        <begin position="252"/>
        <end position="277"/>
    </location>
</feature>
<proteinExistence type="predicted"/>
<keyword evidence="2" id="KW-1133">Transmembrane helix</keyword>
<feature type="transmembrane region" description="Helical" evidence="2">
    <location>
        <begin position="182"/>
        <end position="202"/>
    </location>
</feature>
<dbReference type="PANTHER" id="PTHR37308">
    <property type="entry name" value="INTEGRAL MEMBRANE PROTEIN"/>
    <property type="match status" value="1"/>
</dbReference>
<evidence type="ECO:0000256" key="1">
    <source>
        <dbReference type="SAM" id="MobiDB-lite"/>
    </source>
</evidence>
<feature type="transmembrane region" description="Helical" evidence="2">
    <location>
        <begin position="109"/>
        <end position="131"/>
    </location>
</feature>
<accession>A0ABN6XE29</accession>
<feature type="region of interest" description="Disordered" evidence="1">
    <location>
        <begin position="1"/>
        <end position="33"/>
    </location>
</feature>
<dbReference type="InterPro" id="IPR007163">
    <property type="entry name" value="VCA0040-like"/>
</dbReference>
<reference evidence="4" key="1">
    <citation type="journal article" date="2019" name="Int. J. Syst. Evol. Microbiol.">
        <title>The Global Catalogue of Microorganisms (GCM) 10K type strain sequencing project: providing services to taxonomists for standard genome sequencing and annotation.</title>
        <authorList>
            <consortium name="The Broad Institute Genomics Platform"/>
            <consortium name="The Broad Institute Genome Sequencing Center for Infectious Disease"/>
            <person name="Wu L."/>
            <person name="Ma J."/>
        </authorList>
    </citation>
    <scope>NUCLEOTIDE SEQUENCE [LARGE SCALE GENOMIC DNA]</scope>
    <source>
        <strain evidence="4">NBRC 108565</strain>
    </source>
</reference>
<protein>
    <submittedName>
        <fullName evidence="3">DUF368 domain-containing protein</fullName>
    </submittedName>
</protein>
<keyword evidence="2" id="KW-0472">Membrane</keyword>
<dbReference type="PANTHER" id="PTHR37308:SF1">
    <property type="entry name" value="POLYPRENYL-PHOSPHATE TRANSPORTER"/>
    <property type="match status" value="1"/>
</dbReference>
<dbReference type="Proteomes" id="UP001321475">
    <property type="component" value="Chromosome"/>
</dbReference>
<gene>
    <name evidence="3" type="ORF">GCM10025865_23240</name>
</gene>
<evidence type="ECO:0000313" key="4">
    <source>
        <dbReference type="Proteomes" id="UP001321475"/>
    </source>
</evidence>
<organism evidence="3 4">
    <name type="scientific">Paraoerskovia sediminicola</name>
    <dbReference type="NCBI Taxonomy" id="1138587"/>
    <lineage>
        <taxon>Bacteria</taxon>
        <taxon>Bacillati</taxon>
        <taxon>Actinomycetota</taxon>
        <taxon>Actinomycetes</taxon>
        <taxon>Micrococcales</taxon>
        <taxon>Cellulomonadaceae</taxon>
        <taxon>Paraoerskovia</taxon>
    </lineage>
</organism>
<feature type="transmembrane region" description="Helical" evidence="2">
    <location>
        <begin position="143"/>
        <end position="161"/>
    </location>
</feature>
<keyword evidence="4" id="KW-1185">Reference proteome</keyword>
<feature type="compositionally biased region" description="Low complexity" evidence="1">
    <location>
        <begin position="327"/>
        <end position="342"/>
    </location>
</feature>